<dbReference type="STRING" id="1209931.A0A135V8J3"/>
<dbReference type="InterPro" id="IPR013154">
    <property type="entry name" value="ADH-like_N"/>
</dbReference>
<dbReference type="AlphaFoldDB" id="A0A135V8J3"/>
<sequence length="396" mass="42757">MAFSPSRQNSNRVIFLQRAEGTENLRAKLQTRPIPKATPGSVIVRVLAASVRANTSRISRNPHRGHALPLPFGPGHTAICRVSGISSDVTSLKVDQLIFIDPYIQARDGDGFYISAVMEGSTPESLKLSRGDWRDGTYADYAKLPIENCHILYEHRLLGDEKHGGLGYTIEELTHLFSMLAPFGGLSDIDSKPGGILLIAPATGRSGSAVLLAAIIVFCHSLRLSTHKSRLFSITGDIAKDAETIRNASRGLADAFWDMSPATAGSSTHFKSCLDALKIGARVSLVGGALAEVNFSYLDIISPKHNLISNLTAVRSGIMAQDKTKEVVRVIDAPISDVWAIIAAFGSEKLWFPNVIQSSLEGFGIGSIRTLTFNNGHVVHERLEIADPETHTPSPT</sequence>
<keyword evidence="3" id="KW-1185">Reference proteome</keyword>
<evidence type="ECO:0000313" key="2">
    <source>
        <dbReference type="EMBL" id="KXH69016.1"/>
    </source>
</evidence>
<dbReference type="Gene3D" id="3.90.180.10">
    <property type="entry name" value="Medium-chain alcohol dehydrogenases, catalytic domain"/>
    <property type="match status" value="1"/>
</dbReference>
<dbReference type="EMBL" id="JFFI01000180">
    <property type="protein sequence ID" value="KXH69016.1"/>
    <property type="molecule type" value="Genomic_DNA"/>
</dbReference>
<proteinExistence type="predicted"/>
<accession>A0A135V8J3</accession>
<evidence type="ECO:0000259" key="1">
    <source>
        <dbReference type="Pfam" id="PF08240"/>
    </source>
</evidence>
<reference evidence="2 3" key="1">
    <citation type="submission" date="2014-02" db="EMBL/GenBank/DDBJ databases">
        <title>The genome sequence of Colletotrichum salicis CBS 607.94.</title>
        <authorList>
            <person name="Baroncelli R."/>
            <person name="Thon M.R."/>
        </authorList>
    </citation>
    <scope>NUCLEOTIDE SEQUENCE [LARGE SCALE GENOMIC DNA]</scope>
    <source>
        <strain evidence="2 3">CBS 607.94</strain>
    </source>
</reference>
<dbReference type="Proteomes" id="UP000070121">
    <property type="component" value="Unassembled WGS sequence"/>
</dbReference>
<protein>
    <recommendedName>
        <fullName evidence="1">Alcohol dehydrogenase-like N-terminal domain-containing protein</fullName>
    </recommendedName>
</protein>
<gene>
    <name evidence="2" type="ORF">CSAL01_12179</name>
</gene>
<feature type="domain" description="Alcohol dehydrogenase-like N-terminal" evidence="1">
    <location>
        <begin position="39"/>
        <end position="150"/>
    </location>
</feature>
<dbReference type="SUPFAM" id="SSF55961">
    <property type="entry name" value="Bet v1-like"/>
    <property type="match status" value="1"/>
</dbReference>
<evidence type="ECO:0000313" key="3">
    <source>
        <dbReference type="Proteomes" id="UP000070121"/>
    </source>
</evidence>
<dbReference type="Gene3D" id="3.30.530.20">
    <property type="match status" value="1"/>
</dbReference>
<comment type="caution">
    <text evidence="2">The sequence shown here is derived from an EMBL/GenBank/DDBJ whole genome shotgun (WGS) entry which is preliminary data.</text>
</comment>
<name>A0A135V8J3_9PEZI</name>
<organism evidence="2 3">
    <name type="scientific">Colletotrichum salicis</name>
    <dbReference type="NCBI Taxonomy" id="1209931"/>
    <lineage>
        <taxon>Eukaryota</taxon>
        <taxon>Fungi</taxon>
        <taxon>Dikarya</taxon>
        <taxon>Ascomycota</taxon>
        <taxon>Pezizomycotina</taxon>
        <taxon>Sordariomycetes</taxon>
        <taxon>Hypocreomycetidae</taxon>
        <taxon>Glomerellales</taxon>
        <taxon>Glomerellaceae</taxon>
        <taxon>Colletotrichum</taxon>
        <taxon>Colletotrichum acutatum species complex</taxon>
    </lineage>
</organism>
<dbReference type="CDD" id="cd07821">
    <property type="entry name" value="PYR_PYL_RCAR_like"/>
    <property type="match status" value="1"/>
</dbReference>
<dbReference type="Pfam" id="PF08240">
    <property type="entry name" value="ADH_N"/>
    <property type="match status" value="1"/>
</dbReference>
<dbReference type="InterPro" id="IPR011032">
    <property type="entry name" value="GroES-like_sf"/>
</dbReference>
<dbReference type="InterPro" id="IPR023393">
    <property type="entry name" value="START-like_dom_sf"/>
</dbReference>
<dbReference type="OrthoDB" id="5407715at2759"/>
<dbReference type="SUPFAM" id="SSF50129">
    <property type="entry name" value="GroES-like"/>
    <property type="match status" value="1"/>
</dbReference>